<evidence type="ECO:0000313" key="2">
    <source>
        <dbReference type="EMBL" id="SVC81735.1"/>
    </source>
</evidence>
<keyword evidence="1" id="KW-1133">Transmembrane helix</keyword>
<keyword evidence="1" id="KW-0472">Membrane</keyword>
<organism evidence="2">
    <name type="scientific">marine metagenome</name>
    <dbReference type="NCBI Taxonomy" id="408172"/>
    <lineage>
        <taxon>unclassified sequences</taxon>
        <taxon>metagenomes</taxon>
        <taxon>ecological metagenomes</taxon>
    </lineage>
</organism>
<sequence>MNWIEFLAEVGAPIFGSLIMAFFIFLTLKYILEGVLGNVQGLTGIITMLEDRARVMNNDIIKIDLLISQTLELRPDLGRVARSENFVEDGSIDARRD</sequence>
<proteinExistence type="predicted"/>
<accession>A0A382Q9Y6</accession>
<dbReference type="AlphaFoldDB" id="A0A382Q9Y6"/>
<evidence type="ECO:0008006" key="3">
    <source>
        <dbReference type="Google" id="ProtNLM"/>
    </source>
</evidence>
<evidence type="ECO:0000256" key="1">
    <source>
        <dbReference type="SAM" id="Phobius"/>
    </source>
</evidence>
<gene>
    <name evidence="2" type="ORF">METZ01_LOCUS334589</name>
</gene>
<dbReference type="EMBL" id="UINC01112642">
    <property type="protein sequence ID" value="SVC81735.1"/>
    <property type="molecule type" value="Genomic_DNA"/>
</dbReference>
<name>A0A382Q9Y6_9ZZZZ</name>
<keyword evidence="1" id="KW-0812">Transmembrane</keyword>
<feature type="transmembrane region" description="Helical" evidence="1">
    <location>
        <begin position="12"/>
        <end position="32"/>
    </location>
</feature>
<protein>
    <recommendedName>
        <fullName evidence="3">MotA/TolQ/ExbB proton channel domain-containing protein</fullName>
    </recommendedName>
</protein>
<reference evidence="2" key="1">
    <citation type="submission" date="2018-05" db="EMBL/GenBank/DDBJ databases">
        <authorList>
            <person name="Lanie J.A."/>
            <person name="Ng W.-L."/>
            <person name="Kazmierczak K.M."/>
            <person name="Andrzejewski T.M."/>
            <person name="Davidsen T.M."/>
            <person name="Wayne K.J."/>
            <person name="Tettelin H."/>
            <person name="Glass J.I."/>
            <person name="Rusch D."/>
            <person name="Podicherti R."/>
            <person name="Tsui H.-C.T."/>
            <person name="Winkler M.E."/>
        </authorList>
    </citation>
    <scope>NUCLEOTIDE SEQUENCE</scope>
</reference>